<dbReference type="SUPFAM" id="SSF81660">
    <property type="entry name" value="Metal cation-transporting ATPase, ATP-binding domain N"/>
    <property type="match status" value="1"/>
</dbReference>
<dbReference type="Pfam" id="PF00689">
    <property type="entry name" value="Cation_ATPase_C"/>
    <property type="match status" value="1"/>
</dbReference>
<dbReference type="InterPro" id="IPR006068">
    <property type="entry name" value="ATPase_P-typ_cation-transptr_C"/>
</dbReference>
<keyword evidence="12" id="KW-1185">Reference proteome</keyword>
<dbReference type="Pfam" id="PF13246">
    <property type="entry name" value="Cation_ATPase"/>
    <property type="match status" value="1"/>
</dbReference>
<dbReference type="EMBL" id="JAFCIX010000127">
    <property type="protein sequence ID" value="KAH6597851.1"/>
    <property type="molecule type" value="Genomic_DNA"/>
</dbReference>
<dbReference type="Proteomes" id="UP001648503">
    <property type="component" value="Unassembled WGS sequence"/>
</dbReference>
<dbReference type="PROSITE" id="PS00154">
    <property type="entry name" value="ATPASE_E1_E2"/>
    <property type="match status" value="1"/>
</dbReference>
<dbReference type="SUPFAM" id="SSF81665">
    <property type="entry name" value="Calcium ATPase, transmembrane domain M"/>
    <property type="match status" value="1"/>
</dbReference>
<dbReference type="Pfam" id="PF00690">
    <property type="entry name" value="Cation_ATPase_N"/>
    <property type="match status" value="1"/>
</dbReference>
<dbReference type="InterPro" id="IPR008250">
    <property type="entry name" value="ATPase_P-typ_transduc_dom_A_sf"/>
</dbReference>
<dbReference type="Gene3D" id="3.40.1110.10">
    <property type="entry name" value="Calcium-transporting ATPase, cytoplasmic domain N"/>
    <property type="match status" value="1"/>
</dbReference>
<dbReference type="Gene3D" id="3.40.50.1000">
    <property type="entry name" value="HAD superfamily/HAD-like"/>
    <property type="match status" value="1"/>
</dbReference>
<comment type="subcellular location">
    <subcellularLocation>
        <location evidence="1">Cell membrane</location>
        <topology evidence="1">Multi-pass membrane protein</topology>
    </subcellularLocation>
</comment>
<dbReference type="InterPro" id="IPR023214">
    <property type="entry name" value="HAD_sf"/>
</dbReference>
<keyword evidence="4" id="KW-0547">Nucleotide-binding</keyword>
<dbReference type="SFLD" id="SFLDG00002">
    <property type="entry name" value="C1.7:_P-type_atpase_like"/>
    <property type="match status" value="1"/>
</dbReference>
<dbReference type="SFLD" id="SFLDS00003">
    <property type="entry name" value="Haloacid_Dehalogenase"/>
    <property type="match status" value="1"/>
</dbReference>
<organism evidence="11 12">
    <name type="scientific">Batrachochytrium salamandrivorans</name>
    <dbReference type="NCBI Taxonomy" id="1357716"/>
    <lineage>
        <taxon>Eukaryota</taxon>
        <taxon>Fungi</taxon>
        <taxon>Fungi incertae sedis</taxon>
        <taxon>Chytridiomycota</taxon>
        <taxon>Chytridiomycota incertae sedis</taxon>
        <taxon>Chytridiomycetes</taxon>
        <taxon>Rhizophydiales</taxon>
        <taxon>Rhizophydiales incertae sedis</taxon>
        <taxon>Batrachochytrium</taxon>
    </lineage>
</organism>
<feature type="transmembrane region" description="Helical" evidence="9">
    <location>
        <begin position="879"/>
        <end position="905"/>
    </location>
</feature>
<evidence type="ECO:0000313" key="12">
    <source>
        <dbReference type="Proteomes" id="UP001648503"/>
    </source>
</evidence>
<dbReference type="InterPro" id="IPR050510">
    <property type="entry name" value="Cation_transp_ATPase_P-type"/>
</dbReference>
<evidence type="ECO:0000256" key="7">
    <source>
        <dbReference type="ARBA" id="ARBA00022989"/>
    </source>
</evidence>
<reference evidence="11 12" key="1">
    <citation type="submission" date="2021-02" db="EMBL/GenBank/DDBJ databases">
        <title>Variation within the Batrachochytrium salamandrivorans European outbreak.</title>
        <authorList>
            <person name="Kelly M."/>
            <person name="Pasmans F."/>
            <person name="Shea T.P."/>
            <person name="Munoz J.F."/>
            <person name="Carranza S."/>
            <person name="Cuomo C.A."/>
            <person name="Martel A."/>
        </authorList>
    </citation>
    <scope>NUCLEOTIDE SEQUENCE [LARGE SCALE GENOMIC DNA]</scope>
    <source>
        <strain evidence="11 12">AMFP18/2</strain>
    </source>
</reference>
<comment type="caution">
    <text evidence="11">The sequence shown here is derived from an EMBL/GenBank/DDBJ whole genome shotgun (WGS) entry which is preliminary data.</text>
</comment>
<feature type="transmembrane region" description="Helical" evidence="9">
    <location>
        <begin position="308"/>
        <end position="328"/>
    </location>
</feature>
<dbReference type="PRINTS" id="PR00121">
    <property type="entry name" value="NAKATPASE"/>
</dbReference>
<feature type="transmembrane region" description="Helical" evidence="9">
    <location>
        <begin position="348"/>
        <end position="374"/>
    </location>
</feature>
<name>A0ABQ8FGC6_9FUNG</name>
<evidence type="ECO:0000256" key="6">
    <source>
        <dbReference type="ARBA" id="ARBA00022967"/>
    </source>
</evidence>
<protein>
    <recommendedName>
        <fullName evidence="10">Cation-transporting P-type ATPase N-terminal domain-containing protein</fullName>
    </recommendedName>
</protein>
<dbReference type="PRINTS" id="PR00119">
    <property type="entry name" value="CATATPASE"/>
</dbReference>
<dbReference type="InterPro" id="IPR059000">
    <property type="entry name" value="ATPase_P-type_domA"/>
</dbReference>
<dbReference type="Gene3D" id="2.70.150.10">
    <property type="entry name" value="Calcium-transporting ATPase, cytoplasmic transduction domain A"/>
    <property type="match status" value="1"/>
</dbReference>
<keyword evidence="7 9" id="KW-1133">Transmembrane helix</keyword>
<dbReference type="InterPro" id="IPR023299">
    <property type="entry name" value="ATPase_P-typ_cyto_dom_N"/>
</dbReference>
<evidence type="ECO:0000256" key="2">
    <source>
        <dbReference type="ARBA" id="ARBA00022475"/>
    </source>
</evidence>
<dbReference type="SFLD" id="SFLDF00027">
    <property type="entry name" value="p-type_atpase"/>
    <property type="match status" value="1"/>
</dbReference>
<feature type="transmembrane region" description="Helical" evidence="9">
    <location>
        <begin position="1010"/>
        <end position="1034"/>
    </location>
</feature>
<dbReference type="Pfam" id="PF00122">
    <property type="entry name" value="E1-E2_ATPase"/>
    <property type="match status" value="1"/>
</dbReference>
<dbReference type="Gene3D" id="1.20.1110.10">
    <property type="entry name" value="Calcium-transporting ATPase, transmembrane domain"/>
    <property type="match status" value="1"/>
</dbReference>
<feature type="transmembrane region" description="Helical" evidence="9">
    <location>
        <begin position="113"/>
        <end position="134"/>
    </location>
</feature>
<dbReference type="InterPro" id="IPR001757">
    <property type="entry name" value="P_typ_ATPase"/>
</dbReference>
<keyword evidence="3 9" id="KW-0812">Transmembrane</keyword>
<evidence type="ECO:0000256" key="5">
    <source>
        <dbReference type="ARBA" id="ARBA00022840"/>
    </source>
</evidence>
<evidence type="ECO:0000259" key="10">
    <source>
        <dbReference type="SMART" id="SM00831"/>
    </source>
</evidence>
<dbReference type="SUPFAM" id="SSF81653">
    <property type="entry name" value="Calcium ATPase, transduction domain A"/>
    <property type="match status" value="1"/>
</dbReference>
<feature type="transmembrane region" description="Helical" evidence="9">
    <location>
        <begin position="986"/>
        <end position="1004"/>
    </location>
</feature>
<gene>
    <name evidence="11" type="ORF">BASA50_004195</name>
</gene>
<evidence type="ECO:0000313" key="11">
    <source>
        <dbReference type="EMBL" id="KAH6597851.1"/>
    </source>
</evidence>
<evidence type="ECO:0000256" key="4">
    <source>
        <dbReference type="ARBA" id="ARBA00022741"/>
    </source>
</evidence>
<sequence length="1055" mass="116067">MSAITPISLARVNTGKSARSQVGPEMPSDVDLQIRYRTLTFQHDDLPKKDGKKLKDPAEAIREIDVHLLRIEDVYTRYSTHPKIGLEKSAVTRKSKDAKNKISPAPPQYWKQILQYVFGGFNFLLWVAGIVTLLSWRPLGDPAPQAVNLGVAILIFTIIFVSAGFYAFVDWNASRIMKSIQSLMAESATVLRDGIRQDIPAIDVVVGDVVCLSLGQRVPADLRIVDMTSDLKFDRSLMTGESDPISASLTPTDTNPLQTHNLALSSTFVAQGAGAGVVFAIGDNTVMGRIVTMSAKQKTKMTTLQKEINYFTVIITLVAATMFTAAMLTWTFWLRHSYPNYMTLPGAMLNAIGCLTAFVPQGLPICMALSLTVIARRMAARKVLVKNLSTIETLGCMSVLCTDKTGTLTMAKMSVVSVAFGDVDMIETEKRPITTLVTKYTAAQDVRLAALLCNGASFTADSMHLPIADRSVKGDSTDISILRFGEHLGSISELASTHEKLFEIPFNSKNKWMLVVSRVKGESIATVLVKGAPDRMVEACTYVVNSDSSVSVIDIGVRRAIEATQEKWSSEGQRVLALCRRDIPIKDLPTDPNKMESYCYQLINDLVLVALVGIRDPPRPDVRDSIEKMRLAGVRVFMTTGDFKLTAVAIARQVAIVTAEHISTFADVRSNTLEMTRCAKLNLHDMKPNDDESPRAITISGNDMTDITDDEWNVIFTNYSEIVFSRTTPEQKLRIVNEAKRRGDNTVAVTGDGVNDGPALKAADIGVAMGSGSDVSKEAAAMILLNDDFSSILVAIENGRLVFDNLKKVIMYLMPLGSYTEFMAVAANFYVGVQSPLSAYLQVIFCVSNDVAMSMSLMYEPPESDLMSRKPRNARTDRLTDLAFFLQIYAFIGLMAWPVCMYLFFSYLGDQGIGFMDVFFVFDQWGAIGATANFSADQLASFLSIAQCCYASGQVGLNVLIVLAVRCRKVSIFQSNPFWGPSRNPVLIYSIIATYSIAIINFYGPGIQTIFGTAVIPVKYWFLPLAFGVGILAMDEIRKLIVRSYPKSFIARIAW</sequence>
<proteinExistence type="predicted"/>
<dbReference type="InterPro" id="IPR023298">
    <property type="entry name" value="ATPase_P-typ_TM_dom_sf"/>
</dbReference>
<feature type="transmembrane region" description="Helical" evidence="9">
    <location>
        <begin position="146"/>
        <end position="169"/>
    </location>
</feature>
<dbReference type="SMART" id="SM00831">
    <property type="entry name" value="Cation_ATPase_N"/>
    <property type="match status" value="1"/>
</dbReference>
<dbReference type="InterPro" id="IPR044492">
    <property type="entry name" value="P_typ_ATPase_HD_dom"/>
</dbReference>
<keyword evidence="6" id="KW-1278">Translocase</keyword>
<keyword evidence="2" id="KW-1003">Cell membrane</keyword>
<feature type="domain" description="Cation-transporting P-type ATPase N-terminal" evidence="10">
    <location>
        <begin position="65"/>
        <end position="137"/>
    </location>
</feature>
<evidence type="ECO:0000256" key="3">
    <source>
        <dbReference type="ARBA" id="ARBA00022692"/>
    </source>
</evidence>
<dbReference type="Pfam" id="PF08282">
    <property type="entry name" value="Hydrolase_3"/>
    <property type="match status" value="1"/>
</dbReference>
<dbReference type="InterPro" id="IPR018303">
    <property type="entry name" value="ATPase_P-typ_P_site"/>
</dbReference>
<feature type="transmembrane region" description="Helical" evidence="9">
    <location>
        <begin position="942"/>
        <end position="965"/>
    </location>
</feature>
<dbReference type="PANTHER" id="PTHR43294:SF21">
    <property type="entry name" value="CATION TRANSPORTING ATPASE"/>
    <property type="match status" value="1"/>
</dbReference>
<evidence type="ECO:0000256" key="1">
    <source>
        <dbReference type="ARBA" id="ARBA00004651"/>
    </source>
</evidence>
<keyword evidence="5" id="KW-0067">ATP-binding</keyword>
<dbReference type="InterPro" id="IPR036412">
    <property type="entry name" value="HAD-like_sf"/>
</dbReference>
<accession>A0ABQ8FGC6</accession>
<evidence type="ECO:0000256" key="9">
    <source>
        <dbReference type="SAM" id="Phobius"/>
    </source>
</evidence>
<evidence type="ECO:0000256" key="8">
    <source>
        <dbReference type="ARBA" id="ARBA00023136"/>
    </source>
</evidence>
<dbReference type="PANTHER" id="PTHR43294">
    <property type="entry name" value="SODIUM/POTASSIUM-TRANSPORTING ATPASE SUBUNIT ALPHA"/>
    <property type="match status" value="1"/>
</dbReference>
<dbReference type="SUPFAM" id="SSF56784">
    <property type="entry name" value="HAD-like"/>
    <property type="match status" value="1"/>
</dbReference>
<dbReference type="NCBIfam" id="TIGR01494">
    <property type="entry name" value="ATPase_P-type"/>
    <property type="match status" value="2"/>
</dbReference>
<keyword evidence="8 9" id="KW-0472">Membrane</keyword>
<dbReference type="InterPro" id="IPR004014">
    <property type="entry name" value="ATPase_P-typ_cation-transptr_N"/>
</dbReference>